<comment type="function">
    <text evidence="6">Catalyzes the GTP-dependent phosphorylation of 5-hydroxy-L-lysine.</text>
</comment>
<dbReference type="AlphaFoldDB" id="A0A8J3GIN2"/>
<dbReference type="PANTHER" id="PTHR21064">
    <property type="entry name" value="AMINOGLYCOSIDE PHOSPHOTRANSFERASE DOMAIN-CONTAINING PROTEIN-RELATED"/>
    <property type="match status" value="1"/>
</dbReference>
<reference evidence="11" key="1">
    <citation type="journal article" date="2014" name="Int. J. Syst. Evol. Microbiol.">
        <title>Complete genome sequence of Corynebacterium casei LMG S-19264T (=DSM 44701T), isolated from a smear-ripened cheese.</title>
        <authorList>
            <consortium name="US DOE Joint Genome Institute (JGI-PGF)"/>
            <person name="Walter F."/>
            <person name="Albersmeier A."/>
            <person name="Kalinowski J."/>
            <person name="Ruckert C."/>
        </authorList>
    </citation>
    <scope>NUCLEOTIDE SEQUENCE</scope>
    <source>
        <strain evidence="11">KCTC 42249</strain>
    </source>
</reference>
<dbReference type="EC" id="2.7.1.81" evidence="7"/>
<comment type="caution">
    <text evidence="11">The sequence shown here is derived from an EMBL/GenBank/DDBJ whole genome shotgun (WGS) entry which is preliminary data.</text>
</comment>
<organism evidence="11 12">
    <name type="scientific">Tianweitania populi</name>
    <dbReference type="NCBI Taxonomy" id="1607949"/>
    <lineage>
        <taxon>Bacteria</taxon>
        <taxon>Pseudomonadati</taxon>
        <taxon>Pseudomonadota</taxon>
        <taxon>Alphaproteobacteria</taxon>
        <taxon>Hyphomicrobiales</taxon>
        <taxon>Phyllobacteriaceae</taxon>
        <taxon>Tianweitania</taxon>
    </lineage>
</organism>
<protein>
    <recommendedName>
        <fullName evidence="8">Hydroxylysine kinase</fullName>
        <ecNumber evidence="7">2.7.1.81</ecNumber>
    </recommendedName>
</protein>
<keyword evidence="12" id="KW-1185">Reference proteome</keyword>
<name>A0A8J3GIN2_9HYPH</name>
<proteinExistence type="predicted"/>
<sequence length="358" mass="39520">MLAQMKGSASGLGAELNTGATAVPPEQAEQIARELYSLRGKAEWLWGEKDSNYRLTLPDGTAMLLKILNPAEDPAVTNMHSLALLHVEAEDPSIPLQRIIRTRDGRPDARIVADDGGSRGVRMVSFVPGVAQRTAPHSPLQRRRVGALLGRMQKALKSFHHPTAAHRITWDMTHAHDLRALVPAFPDAEQRARLEQAFDRFDAEIVPVIASLPAQSIHNDFNMENILVDADHPDEIAGIIDFGDMVHAPVLFDVAVGAAYQIGVADDPVEAMCDFLRGYRTVSRLSEDEIGLLHTAVVMRLVMRLVIPQSRAQLFPDQAERLTIRSRDVWAQLARLDAIPRDEAIARLRQAHAEGTPQ</sequence>
<accession>A0A8J3GIN2</accession>
<dbReference type="GO" id="GO:0047992">
    <property type="term" value="F:hydroxylysine kinase activity"/>
    <property type="evidence" value="ECO:0007669"/>
    <property type="project" value="UniProtKB-EC"/>
</dbReference>
<dbReference type="InterPro" id="IPR050249">
    <property type="entry name" value="Pseudomonas-type_ThrB"/>
</dbReference>
<evidence type="ECO:0000256" key="4">
    <source>
        <dbReference type="ARBA" id="ARBA00022777"/>
    </source>
</evidence>
<keyword evidence="11" id="KW-0032">Aminotransferase</keyword>
<evidence type="ECO:0000259" key="10">
    <source>
        <dbReference type="Pfam" id="PF01636"/>
    </source>
</evidence>
<feature type="domain" description="Aminoglycoside phosphotransferase" evidence="10">
    <location>
        <begin position="47"/>
        <end position="269"/>
    </location>
</feature>
<keyword evidence="4" id="KW-0418">Kinase</keyword>
<dbReference type="SUPFAM" id="SSF56112">
    <property type="entry name" value="Protein kinase-like (PK-like)"/>
    <property type="match status" value="1"/>
</dbReference>
<dbReference type="InterPro" id="IPR011009">
    <property type="entry name" value="Kinase-like_dom_sf"/>
</dbReference>
<gene>
    <name evidence="11" type="ORF">GCM10016234_01430</name>
</gene>
<feature type="region of interest" description="Disordered" evidence="9">
    <location>
        <begin position="1"/>
        <end position="21"/>
    </location>
</feature>
<dbReference type="Proteomes" id="UP000630142">
    <property type="component" value="Unassembled WGS sequence"/>
</dbReference>
<dbReference type="Gene3D" id="3.90.1200.10">
    <property type="match status" value="1"/>
</dbReference>
<dbReference type="Pfam" id="PF01636">
    <property type="entry name" value="APH"/>
    <property type="match status" value="1"/>
</dbReference>
<evidence type="ECO:0000256" key="3">
    <source>
        <dbReference type="ARBA" id="ARBA00022679"/>
    </source>
</evidence>
<evidence type="ECO:0000256" key="7">
    <source>
        <dbReference type="ARBA" id="ARBA00038873"/>
    </source>
</evidence>
<evidence type="ECO:0000313" key="12">
    <source>
        <dbReference type="Proteomes" id="UP000630142"/>
    </source>
</evidence>
<evidence type="ECO:0000256" key="9">
    <source>
        <dbReference type="SAM" id="MobiDB-lite"/>
    </source>
</evidence>
<evidence type="ECO:0000256" key="5">
    <source>
        <dbReference type="ARBA" id="ARBA00036820"/>
    </source>
</evidence>
<dbReference type="GO" id="GO:0008483">
    <property type="term" value="F:transaminase activity"/>
    <property type="evidence" value="ECO:0007669"/>
    <property type="project" value="UniProtKB-KW"/>
</dbReference>
<keyword evidence="2" id="KW-0963">Cytoplasm</keyword>
<dbReference type="GO" id="GO:0005737">
    <property type="term" value="C:cytoplasm"/>
    <property type="evidence" value="ECO:0007669"/>
    <property type="project" value="UniProtKB-SubCell"/>
</dbReference>
<dbReference type="EMBL" id="BMZQ01000001">
    <property type="protein sequence ID" value="GHD05431.1"/>
    <property type="molecule type" value="Genomic_DNA"/>
</dbReference>
<keyword evidence="3" id="KW-0808">Transferase</keyword>
<comment type="subcellular location">
    <subcellularLocation>
        <location evidence="1">Cytoplasm</location>
    </subcellularLocation>
</comment>
<evidence type="ECO:0000256" key="6">
    <source>
        <dbReference type="ARBA" id="ARBA00037368"/>
    </source>
</evidence>
<comment type="catalytic activity">
    <reaction evidence="5">
        <text>(5R)-5-hydroxy-L-lysine + GTP = (5R)-5-phosphooxy-L-lysine + GDP + H(+)</text>
        <dbReference type="Rhea" id="RHEA:19049"/>
        <dbReference type="ChEBI" id="CHEBI:15378"/>
        <dbReference type="ChEBI" id="CHEBI:37565"/>
        <dbReference type="ChEBI" id="CHEBI:57882"/>
        <dbReference type="ChEBI" id="CHEBI:58189"/>
        <dbReference type="ChEBI" id="CHEBI:58357"/>
        <dbReference type="EC" id="2.7.1.81"/>
    </reaction>
</comment>
<evidence type="ECO:0000256" key="2">
    <source>
        <dbReference type="ARBA" id="ARBA00022490"/>
    </source>
</evidence>
<evidence type="ECO:0000256" key="8">
    <source>
        <dbReference type="ARBA" id="ARBA00040505"/>
    </source>
</evidence>
<dbReference type="InterPro" id="IPR002575">
    <property type="entry name" value="Aminoglycoside_PTrfase"/>
</dbReference>
<evidence type="ECO:0000313" key="11">
    <source>
        <dbReference type="EMBL" id="GHD05431.1"/>
    </source>
</evidence>
<reference evidence="11" key="2">
    <citation type="submission" date="2020-09" db="EMBL/GenBank/DDBJ databases">
        <authorList>
            <person name="Sun Q."/>
            <person name="Kim S."/>
        </authorList>
    </citation>
    <scope>NUCLEOTIDE SEQUENCE</scope>
    <source>
        <strain evidence="11">KCTC 42249</strain>
    </source>
</reference>
<dbReference type="PANTHER" id="PTHR21064:SF1">
    <property type="entry name" value="HYDROXYLYSINE KINASE"/>
    <property type="match status" value="1"/>
</dbReference>
<evidence type="ECO:0000256" key="1">
    <source>
        <dbReference type="ARBA" id="ARBA00004496"/>
    </source>
</evidence>